<dbReference type="AlphaFoldDB" id="A0A9N9CP12"/>
<organism evidence="1 2">
    <name type="scientific">Dentiscutata erythropus</name>
    <dbReference type="NCBI Taxonomy" id="1348616"/>
    <lineage>
        <taxon>Eukaryota</taxon>
        <taxon>Fungi</taxon>
        <taxon>Fungi incertae sedis</taxon>
        <taxon>Mucoromycota</taxon>
        <taxon>Glomeromycotina</taxon>
        <taxon>Glomeromycetes</taxon>
        <taxon>Diversisporales</taxon>
        <taxon>Gigasporaceae</taxon>
        <taxon>Dentiscutata</taxon>
    </lineage>
</organism>
<sequence>MLSRTIREAWAHEQSERPSTYVLISSLKNDPFERDDISPLIPPLEDGLRAYRERECFEIHAEPGYPNCQVLERLLLKIKGNRSNAQLFVMLEANSDRVPCLNKAVINGNHWLWRFILEWKTWH</sequence>
<dbReference type="Proteomes" id="UP000789405">
    <property type="component" value="Unassembled WGS sequence"/>
</dbReference>
<dbReference type="EMBL" id="CAJVPY010003974">
    <property type="protein sequence ID" value="CAG8606797.1"/>
    <property type="molecule type" value="Genomic_DNA"/>
</dbReference>
<name>A0A9N9CP12_9GLOM</name>
<keyword evidence="2" id="KW-1185">Reference proteome</keyword>
<comment type="caution">
    <text evidence="1">The sequence shown here is derived from an EMBL/GenBank/DDBJ whole genome shotgun (WGS) entry which is preliminary data.</text>
</comment>
<evidence type="ECO:0000313" key="1">
    <source>
        <dbReference type="EMBL" id="CAG8606797.1"/>
    </source>
</evidence>
<proteinExistence type="predicted"/>
<accession>A0A9N9CP12</accession>
<gene>
    <name evidence="1" type="ORF">DERYTH_LOCUS7929</name>
</gene>
<evidence type="ECO:0000313" key="2">
    <source>
        <dbReference type="Proteomes" id="UP000789405"/>
    </source>
</evidence>
<protein>
    <submittedName>
        <fullName evidence="1">21413_t:CDS:1</fullName>
    </submittedName>
</protein>
<reference evidence="1" key="1">
    <citation type="submission" date="2021-06" db="EMBL/GenBank/DDBJ databases">
        <authorList>
            <person name="Kallberg Y."/>
            <person name="Tangrot J."/>
            <person name="Rosling A."/>
        </authorList>
    </citation>
    <scope>NUCLEOTIDE SEQUENCE</scope>
    <source>
        <strain evidence="1">MA453B</strain>
    </source>
</reference>